<dbReference type="Pfam" id="PF02565">
    <property type="entry name" value="RecO_C"/>
    <property type="match status" value="1"/>
</dbReference>
<dbReference type="RefSeq" id="WP_209551244.1">
    <property type="nucleotide sequence ID" value="NZ_QFAY01000011.1"/>
</dbReference>
<dbReference type="InterPro" id="IPR012340">
    <property type="entry name" value="NA-bd_OB-fold"/>
</dbReference>
<keyword evidence="10" id="KW-1185">Reference proteome</keyword>
<reference evidence="9 10" key="1">
    <citation type="submission" date="2018-05" db="EMBL/GenBank/DDBJ databases">
        <title>Draft genome sequence of Streptococcus panodentis CCUG 70867T.</title>
        <authorList>
            <person name="Salva-Serra F."/>
            <person name="Mendez V."/>
            <person name="Jaen-Luchoro D."/>
            <person name="Gonzales-Siles L."/>
            <person name="Karlsson R."/>
            <person name="Engstrom-Jakobsson H."/>
            <person name="Busquets A."/>
            <person name="Gomila M."/>
            <person name="Pineiro-Iglesias B."/>
            <person name="Bennasar-Figueras A."/>
            <person name="Seeger M."/>
            <person name="Moore E."/>
        </authorList>
    </citation>
    <scope>NUCLEOTIDE SEQUENCE [LARGE SCALE GENOMIC DNA]</scope>
    <source>
        <strain evidence="9 10">CCUG 70867</strain>
    </source>
</reference>
<dbReference type="PANTHER" id="PTHR33991">
    <property type="entry name" value="DNA REPAIR PROTEIN RECO"/>
    <property type="match status" value="1"/>
</dbReference>
<evidence type="ECO:0000256" key="2">
    <source>
        <dbReference type="ARBA" id="ARBA00021310"/>
    </source>
</evidence>
<evidence type="ECO:0000256" key="1">
    <source>
        <dbReference type="ARBA" id="ARBA00007452"/>
    </source>
</evidence>
<dbReference type="PANTHER" id="PTHR33991:SF1">
    <property type="entry name" value="DNA REPAIR PROTEIN RECO"/>
    <property type="match status" value="1"/>
</dbReference>
<dbReference type="SUPFAM" id="SSF50249">
    <property type="entry name" value="Nucleic acid-binding proteins"/>
    <property type="match status" value="1"/>
</dbReference>
<evidence type="ECO:0000256" key="7">
    <source>
        <dbReference type="HAMAP-Rule" id="MF_00201"/>
    </source>
</evidence>
<dbReference type="Gene3D" id="1.20.1440.120">
    <property type="entry name" value="Recombination protein O, C-terminal domain"/>
    <property type="match status" value="1"/>
</dbReference>
<dbReference type="HAMAP" id="MF_00201">
    <property type="entry name" value="RecO"/>
    <property type="match status" value="1"/>
</dbReference>
<evidence type="ECO:0000256" key="5">
    <source>
        <dbReference type="ARBA" id="ARBA00023204"/>
    </source>
</evidence>
<feature type="domain" description="DNA replication/recombination mediator RecO N-terminal" evidence="8">
    <location>
        <begin position="6"/>
        <end position="76"/>
    </location>
</feature>
<keyword evidence="4 7" id="KW-0233">DNA recombination</keyword>
<comment type="similarity">
    <text evidence="1 7">Belongs to the RecO family.</text>
</comment>
<evidence type="ECO:0000313" key="10">
    <source>
        <dbReference type="Proteomes" id="UP001519349"/>
    </source>
</evidence>
<organism evidence="9 10">
    <name type="scientific">Streptococcus panodentis</name>
    <dbReference type="NCBI Taxonomy" id="1581472"/>
    <lineage>
        <taxon>Bacteria</taxon>
        <taxon>Bacillati</taxon>
        <taxon>Bacillota</taxon>
        <taxon>Bacilli</taxon>
        <taxon>Lactobacillales</taxon>
        <taxon>Streptococcaceae</taxon>
        <taxon>Streptococcus</taxon>
    </lineage>
</organism>
<dbReference type="Gene3D" id="2.40.50.140">
    <property type="entry name" value="Nucleic acid-binding proteins"/>
    <property type="match status" value="1"/>
</dbReference>
<evidence type="ECO:0000256" key="3">
    <source>
        <dbReference type="ARBA" id="ARBA00022763"/>
    </source>
</evidence>
<evidence type="ECO:0000256" key="4">
    <source>
        <dbReference type="ARBA" id="ARBA00023172"/>
    </source>
</evidence>
<name>A0ABS5AWJ9_9STRE</name>
<accession>A0ABS5AWJ9</accession>
<dbReference type="Pfam" id="PF11967">
    <property type="entry name" value="RecO_N"/>
    <property type="match status" value="1"/>
</dbReference>
<dbReference type="InterPro" id="IPR037278">
    <property type="entry name" value="ARFGAP/RecO"/>
</dbReference>
<dbReference type="NCBIfam" id="TIGR00613">
    <property type="entry name" value="reco"/>
    <property type="match status" value="1"/>
</dbReference>
<keyword evidence="3 7" id="KW-0227">DNA damage</keyword>
<dbReference type="EMBL" id="QFAY01000011">
    <property type="protein sequence ID" value="MBP2620953.1"/>
    <property type="molecule type" value="Genomic_DNA"/>
</dbReference>
<dbReference type="Proteomes" id="UP001519349">
    <property type="component" value="Unassembled WGS sequence"/>
</dbReference>
<evidence type="ECO:0000313" key="9">
    <source>
        <dbReference type="EMBL" id="MBP2620953.1"/>
    </source>
</evidence>
<sequence>MLKSLASKGLVLYNRNYREDDKLVKIFTEQAGKRMFFVKHAGKSKLAPVIQPLTAADLLVKVNDDGLSYIEDYQDVTVYSHINEDLFIMAYASYVAALADASLPDNQADSALFVFLQKTLELMDEGLDYEVLTNIFEIQILSRFGIALNFHDCVFCHRTGLPFDFSFRYSGLLCPDHYHKDERRCHLNPNVPFLLEQFQAVKFSELESISLKADMKQQLRAFIDQLYDEYVGIHLKSKKFIDSLGDWGSILKNRNEEDSHEKNSH</sequence>
<protein>
    <recommendedName>
        <fullName evidence="2 7">DNA repair protein RecO</fullName>
    </recommendedName>
    <alternativeName>
        <fullName evidence="6 7">Recombination protein O</fullName>
    </alternativeName>
</protein>
<gene>
    <name evidence="7" type="primary">recO</name>
    <name evidence="9" type="ORF">DHL47_06375</name>
</gene>
<evidence type="ECO:0000256" key="6">
    <source>
        <dbReference type="ARBA" id="ARBA00033409"/>
    </source>
</evidence>
<proteinExistence type="inferred from homology"/>
<comment type="caution">
    <text evidence="9">The sequence shown here is derived from an EMBL/GenBank/DDBJ whole genome shotgun (WGS) entry which is preliminary data.</text>
</comment>
<evidence type="ECO:0000259" key="8">
    <source>
        <dbReference type="Pfam" id="PF11967"/>
    </source>
</evidence>
<dbReference type="InterPro" id="IPR022572">
    <property type="entry name" value="DNA_rep/recomb_RecO_N"/>
</dbReference>
<dbReference type="SUPFAM" id="SSF57863">
    <property type="entry name" value="ArfGap/RecO-like zinc finger"/>
    <property type="match status" value="1"/>
</dbReference>
<dbReference type="InterPro" id="IPR003717">
    <property type="entry name" value="RecO"/>
</dbReference>
<dbReference type="InterPro" id="IPR042242">
    <property type="entry name" value="RecO_C"/>
</dbReference>
<comment type="function">
    <text evidence="7">Involved in DNA repair and RecF pathway recombination.</text>
</comment>
<keyword evidence="5 7" id="KW-0234">DNA repair</keyword>